<sequence>MALGNRSVQTTHHETSLADRISTLGDGVPSGKGTSSRSWLFSSPPAAPTFFPIKLERAFNDGAIPVAERAYHMKGSIDGIGPDGALKFKFTSSVMSAHPL</sequence>
<gene>
    <name evidence="2" type="ORF">PtA15_2A624</name>
</gene>
<dbReference type="GeneID" id="77807558"/>
<evidence type="ECO:0000256" key="1">
    <source>
        <dbReference type="SAM" id="MobiDB-lite"/>
    </source>
</evidence>
<accession>A0ABY7CEF4</accession>
<proteinExistence type="predicted"/>
<organism evidence="2 3">
    <name type="scientific">Puccinia triticina</name>
    <dbReference type="NCBI Taxonomy" id="208348"/>
    <lineage>
        <taxon>Eukaryota</taxon>
        <taxon>Fungi</taxon>
        <taxon>Dikarya</taxon>
        <taxon>Basidiomycota</taxon>
        <taxon>Pucciniomycotina</taxon>
        <taxon>Pucciniomycetes</taxon>
        <taxon>Pucciniales</taxon>
        <taxon>Pucciniaceae</taxon>
        <taxon>Puccinia</taxon>
    </lineage>
</organism>
<evidence type="ECO:0000313" key="3">
    <source>
        <dbReference type="Proteomes" id="UP001164743"/>
    </source>
</evidence>
<protein>
    <submittedName>
        <fullName evidence="2">Uncharacterized protein</fullName>
    </submittedName>
</protein>
<dbReference type="EMBL" id="CP110422">
    <property type="protein sequence ID" value="WAQ82307.1"/>
    <property type="molecule type" value="Genomic_DNA"/>
</dbReference>
<dbReference type="RefSeq" id="XP_053017862.1">
    <property type="nucleotide sequence ID" value="XM_053166663.1"/>
</dbReference>
<dbReference type="Proteomes" id="UP001164743">
    <property type="component" value="Chromosome 2A"/>
</dbReference>
<evidence type="ECO:0000313" key="2">
    <source>
        <dbReference type="EMBL" id="WAQ82307.1"/>
    </source>
</evidence>
<name>A0ABY7CEF4_9BASI</name>
<keyword evidence="3" id="KW-1185">Reference proteome</keyword>
<feature type="region of interest" description="Disordered" evidence="1">
    <location>
        <begin position="1"/>
        <end position="40"/>
    </location>
</feature>
<reference evidence="2" key="1">
    <citation type="submission" date="2022-10" db="EMBL/GenBank/DDBJ databases">
        <title>Puccinia triticina Genome sequencing and assembly.</title>
        <authorList>
            <person name="Li C."/>
        </authorList>
    </citation>
    <scope>NUCLEOTIDE SEQUENCE</scope>
    <source>
        <strain evidence="2">Pt15</strain>
    </source>
</reference>
<feature type="compositionally biased region" description="Polar residues" evidence="1">
    <location>
        <begin position="1"/>
        <end position="10"/>
    </location>
</feature>